<evidence type="ECO:0000256" key="1">
    <source>
        <dbReference type="ARBA" id="ARBA00004370"/>
    </source>
</evidence>
<organism evidence="7 8">
    <name type="scientific">Diploscapter pachys</name>
    <dbReference type="NCBI Taxonomy" id="2018661"/>
    <lineage>
        <taxon>Eukaryota</taxon>
        <taxon>Metazoa</taxon>
        <taxon>Ecdysozoa</taxon>
        <taxon>Nematoda</taxon>
        <taxon>Chromadorea</taxon>
        <taxon>Rhabditida</taxon>
        <taxon>Rhabditina</taxon>
        <taxon>Rhabditomorpha</taxon>
        <taxon>Rhabditoidea</taxon>
        <taxon>Rhabditidae</taxon>
        <taxon>Diploscapter</taxon>
    </lineage>
</organism>
<feature type="domain" description="G-protein coupled receptors family 1 profile" evidence="6">
    <location>
        <begin position="27"/>
        <end position="293"/>
    </location>
</feature>
<dbReference type="Proteomes" id="UP000218231">
    <property type="component" value="Unassembled WGS sequence"/>
</dbReference>
<evidence type="ECO:0000313" key="7">
    <source>
        <dbReference type="EMBL" id="PAV72994.1"/>
    </source>
</evidence>
<dbReference type="STRING" id="2018661.A0A2A2KG89"/>
<feature type="transmembrane region" description="Helical" evidence="5">
    <location>
        <begin position="233"/>
        <end position="257"/>
    </location>
</feature>
<keyword evidence="2 5" id="KW-0812">Transmembrane</keyword>
<proteinExistence type="predicted"/>
<dbReference type="InterPro" id="IPR017452">
    <property type="entry name" value="GPCR_Rhodpsn_7TM"/>
</dbReference>
<comment type="subcellular location">
    <subcellularLocation>
        <location evidence="1">Membrane</location>
    </subcellularLocation>
</comment>
<protein>
    <recommendedName>
        <fullName evidence="6">G-protein coupled receptors family 1 profile domain-containing protein</fullName>
    </recommendedName>
</protein>
<evidence type="ECO:0000256" key="3">
    <source>
        <dbReference type="ARBA" id="ARBA00022989"/>
    </source>
</evidence>
<sequence>MENETEVVEDFCTIESLDRRWYMALAGSILSVISCISNLIIAKVLLSSKHNHFFFLALLAVSDVFLSLMYTPVIAMDILKERLQMLWLYQIYWFYIGPMLALCHISMTFSSYLIILATIERFLITQRSVYLKWFRANRVFLAFLMLFFSVVLKGPLVFEVAVSLSIFPFPSIYPQLSSFSLSKNLFTVFFPFILLALLNYLIVRTLRIQQRSAEMFRFLSSDHKIKIRSATRLMVLIVCSYLVANFLNLVISSWEFIDFESTQSGMPFVIYEFCADLTSLLYVLACATRLPVYYFCNQEIHDTMREFVCCEPELPKSNKCSVVMKSLDPNSTKQIGTELDAVAIAIARHLVVPPEALEMACRSAREAERNPFAWPKEEQQDENGNENASGKKELLICNKGYRSRDII</sequence>
<keyword evidence="3 5" id="KW-1133">Transmembrane helix</keyword>
<evidence type="ECO:0000256" key="2">
    <source>
        <dbReference type="ARBA" id="ARBA00022692"/>
    </source>
</evidence>
<feature type="transmembrane region" description="Helical" evidence="5">
    <location>
        <begin position="184"/>
        <end position="203"/>
    </location>
</feature>
<dbReference type="PROSITE" id="PS50262">
    <property type="entry name" value="G_PROTEIN_RECEP_F1_2"/>
    <property type="match status" value="1"/>
</dbReference>
<comment type="caution">
    <text evidence="7">The sequence shown here is derived from an EMBL/GenBank/DDBJ whole genome shotgun (WGS) entry which is preliminary data.</text>
</comment>
<evidence type="ECO:0000256" key="5">
    <source>
        <dbReference type="SAM" id="Phobius"/>
    </source>
</evidence>
<evidence type="ECO:0000313" key="8">
    <source>
        <dbReference type="Proteomes" id="UP000218231"/>
    </source>
</evidence>
<feature type="transmembrane region" description="Helical" evidence="5">
    <location>
        <begin position="20"/>
        <end position="41"/>
    </location>
</feature>
<keyword evidence="4 5" id="KW-0472">Membrane</keyword>
<feature type="transmembrane region" description="Helical" evidence="5">
    <location>
        <begin position="91"/>
        <end position="119"/>
    </location>
</feature>
<evidence type="ECO:0000256" key="4">
    <source>
        <dbReference type="ARBA" id="ARBA00023136"/>
    </source>
</evidence>
<dbReference type="GO" id="GO:0016020">
    <property type="term" value="C:membrane"/>
    <property type="evidence" value="ECO:0007669"/>
    <property type="project" value="UniProtKB-SubCell"/>
</dbReference>
<dbReference type="Gene3D" id="1.20.1070.10">
    <property type="entry name" value="Rhodopsin 7-helix transmembrane proteins"/>
    <property type="match status" value="1"/>
</dbReference>
<dbReference type="AlphaFoldDB" id="A0A2A2KG89"/>
<dbReference type="PANTHER" id="PTHR46709">
    <property type="entry name" value="PROTEIN CBG23488-RELATED"/>
    <property type="match status" value="1"/>
</dbReference>
<dbReference type="EMBL" id="LIAE01008671">
    <property type="protein sequence ID" value="PAV72994.1"/>
    <property type="molecule type" value="Genomic_DNA"/>
</dbReference>
<accession>A0A2A2KG89</accession>
<reference evidence="7 8" key="1">
    <citation type="journal article" date="2017" name="Curr. Biol.">
        <title>Genome architecture and evolution of a unichromosomal asexual nematode.</title>
        <authorList>
            <person name="Fradin H."/>
            <person name="Zegar C."/>
            <person name="Gutwein M."/>
            <person name="Lucas J."/>
            <person name="Kovtun M."/>
            <person name="Corcoran D."/>
            <person name="Baugh L.R."/>
            <person name="Kiontke K."/>
            <person name="Gunsalus K."/>
            <person name="Fitch D.H."/>
            <person name="Piano F."/>
        </authorList>
    </citation>
    <scope>NUCLEOTIDE SEQUENCE [LARGE SCALE GENOMIC DNA]</scope>
    <source>
        <strain evidence="7">PF1309</strain>
    </source>
</reference>
<dbReference type="OrthoDB" id="5791152at2759"/>
<dbReference type="SUPFAM" id="SSF81321">
    <property type="entry name" value="Family A G protein-coupled receptor-like"/>
    <property type="match status" value="1"/>
</dbReference>
<evidence type="ECO:0000259" key="6">
    <source>
        <dbReference type="PROSITE" id="PS50262"/>
    </source>
</evidence>
<dbReference type="CDD" id="cd14978">
    <property type="entry name" value="7tmA_FMRFamide_R-like"/>
    <property type="match status" value="1"/>
</dbReference>
<feature type="transmembrane region" description="Helical" evidence="5">
    <location>
        <begin position="277"/>
        <end position="296"/>
    </location>
</feature>
<gene>
    <name evidence="7" type="ORF">WR25_02824</name>
</gene>
<name>A0A2A2KG89_9BILA</name>
<dbReference type="PANTHER" id="PTHR46709:SF5">
    <property type="entry name" value="G-PROTEIN COUPLED RECEPTORS FAMILY 1 PROFILE DOMAIN-CONTAINING PROTEIN"/>
    <property type="match status" value="1"/>
</dbReference>
<keyword evidence="8" id="KW-1185">Reference proteome</keyword>
<feature type="transmembrane region" description="Helical" evidence="5">
    <location>
        <begin position="53"/>
        <end position="71"/>
    </location>
</feature>
<feature type="transmembrane region" description="Helical" evidence="5">
    <location>
        <begin position="139"/>
        <end position="164"/>
    </location>
</feature>